<name>A0A0M2SGF4_9STAP</name>
<comment type="subunit">
    <text evidence="4 6">Homodimer.</text>
</comment>
<dbReference type="GO" id="GO:0043420">
    <property type="term" value="P:anthranilate metabolic process"/>
    <property type="evidence" value="ECO:0007669"/>
    <property type="project" value="TreeGrafter"/>
</dbReference>
<accession>A0A0M2SGF4</accession>
<reference evidence="7 8" key="1">
    <citation type="submission" date="2015-04" db="EMBL/GenBank/DDBJ databases">
        <title>Taxonomic description and genome sequence of Salinicoccus sediminis sp. nov., a novel hyper halotolerant bacterium isolated from marine sediment.</title>
        <authorList>
            <person name="Mathan Kumar R."/>
            <person name="Kaur G."/>
            <person name="Kumar N."/>
            <person name="Kumar A."/>
            <person name="Singh N.K."/>
            <person name="Kaur N."/>
            <person name="Mayilraj S."/>
        </authorList>
    </citation>
    <scope>NUCLEOTIDE SEQUENCE [LARGE SCALE GENOMIC DNA]</scope>
    <source>
        <strain evidence="7 8">SV-16</strain>
    </source>
</reference>
<comment type="caution">
    <text evidence="7">The sequence shown here is derived from an EMBL/GenBank/DDBJ whole genome shotgun (WGS) entry which is preliminary data.</text>
</comment>
<comment type="similarity">
    <text evidence="4 6">Belongs to the kynureninase family.</text>
</comment>
<comment type="pathway">
    <text evidence="4 6">Amino-acid degradation; L-kynurenine degradation; L-alanine and anthranilate from L-kynurenine: step 1/1.</text>
</comment>
<dbReference type="GO" id="GO:0005737">
    <property type="term" value="C:cytoplasm"/>
    <property type="evidence" value="ECO:0007669"/>
    <property type="project" value="UniProtKB-UniRule"/>
</dbReference>
<feature type="binding site" evidence="4">
    <location>
        <position position="206"/>
    </location>
    <ligand>
        <name>pyridoxal 5'-phosphate</name>
        <dbReference type="ChEBI" id="CHEBI:597326"/>
    </ligand>
</feature>
<dbReference type="Pfam" id="PF22580">
    <property type="entry name" value="KYNU_C"/>
    <property type="match status" value="1"/>
</dbReference>
<dbReference type="GO" id="GO:0030429">
    <property type="term" value="F:kynureninase activity"/>
    <property type="evidence" value="ECO:0007669"/>
    <property type="project" value="UniProtKB-UniRule"/>
</dbReference>
<feature type="binding site" evidence="4">
    <location>
        <begin position="127"/>
        <end position="130"/>
    </location>
    <ligand>
        <name>pyridoxal 5'-phosphate</name>
        <dbReference type="ChEBI" id="CHEBI:597326"/>
    </ligand>
</feature>
<dbReference type="Proteomes" id="UP000034287">
    <property type="component" value="Unassembled WGS sequence"/>
</dbReference>
<dbReference type="GO" id="GO:0030170">
    <property type="term" value="F:pyridoxal phosphate binding"/>
    <property type="evidence" value="ECO:0007669"/>
    <property type="project" value="UniProtKB-UniRule"/>
</dbReference>
<dbReference type="InterPro" id="IPR015424">
    <property type="entry name" value="PyrdxlP-dep_Trfase"/>
</dbReference>
<dbReference type="Gene3D" id="3.40.640.10">
    <property type="entry name" value="Type I PLP-dependent aspartate aminotransferase-like (Major domain)"/>
    <property type="match status" value="1"/>
</dbReference>
<dbReference type="GO" id="GO:0019441">
    <property type="term" value="P:L-tryptophan catabolic process to kynurenine"/>
    <property type="evidence" value="ECO:0007669"/>
    <property type="project" value="TreeGrafter"/>
</dbReference>
<feature type="binding site" evidence="4">
    <location>
        <position position="99"/>
    </location>
    <ligand>
        <name>pyridoxal 5'-phosphate</name>
        <dbReference type="ChEBI" id="CHEBI:597326"/>
    </ligand>
</feature>
<dbReference type="RefSeq" id="WP_046517364.1">
    <property type="nucleotide sequence ID" value="NZ_LAYZ01000025.1"/>
</dbReference>
<dbReference type="InterPro" id="IPR015422">
    <property type="entry name" value="PyrdxlP-dep_Trfase_small"/>
</dbReference>
<evidence type="ECO:0000256" key="5">
    <source>
        <dbReference type="NCBIfam" id="TIGR01814"/>
    </source>
</evidence>
<feature type="binding site" evidence="4">
    <location>
        <position position="100"/>
    </location>
    <ligand>
        <name>pyridoxal 5'-phosphate</name>
        <dbReference type="ChEBI" id="CHEBI:597326"/>
    </ligand>
</feature>
<evidence type="ECO:0000313" key="8">
    <source>
        <dbReference type="Proteomes" id="UP000034287"/>
    </source>
</evidence>
<dbReference type="PIRSF" id="PIRSF038800">
    <property type="entry name" value="KYNU"/>
    <property type="match status" value="1"/>
</dbReference>
<organism evidence="7 8">
    <name type="scientific">Salinicoccus sediminis</name>
    <dbReference type="NCBI Taxonomy" id="1432562"/>
    <lineage>
        <taxon>Bacteria</taxon>
        <taxon>Bacillati</taxon>
        <taxon>Bacillota</taxon>
        <taxon>Bacilli</taxon>
        <taxon>Bacillales</taxon>
        <taxon>Staphylococcaceae</taxon>
        <taxon>Salinicoccus</taxon>
    </lineage>
</organism>
<dbReference type="InterPro" id="IPR010111">
    <property type="entry name" value="Kynureninase"/>
</dbReference>
<dbReference type="GO" id="GO:0009435">
    <property type="term" value="P:NAD+ biosynthetic process"/>
    <property type="evidence" value="ECO:0007669"/>
    <property type="project" value="UniProtKB-UniRule"/>
</dbReference>
<comment type="pathway">
    <text evidence="4 6">Cofactor biosynthesis; NAD(+) biosynthesis; quinolinate from L-kynurenine: step 2/3.</text>
</comment>
<feature type="binding site" evidence="4">
    <location>
        <position position="231"/>
    </location>
    <ligand>
        <name>pyridoxal 5'-phosphate</name>
        <dbReference type="ChEBI" id="CHEBI:597326"/>
    </ligand>
</feature>
<feature type="modified residue" description="N6-(pyridoxal phosphate)lysine" evidence="4">
    <location>
        <position position="232"/>
    </location>
</feature>
<dbReference type="PANTHER" id="PTHR14084">
    <property type="entry name" value="KYNURENINASE"/>
    <property type="match status" value="1"/>
</dbReference>
<dbReference type="OrthoDB" id="9812626at2"/>
<dbReference type="UniPathway" id="UPA00334">
    <property type="reaction ID" value="UER00455"/>
</dbReference>
<comment type="caution">
    <text evidence="4">Lacks conserved residue(s) required for the propagation of feature annotation.</text>
</comment>
<sequence length="421" mass="47085">MEKWLQEAKRKDGVDVLGHFRDEFYIGDGVYYMDGNSLGLMSKRAERSLLDVMDDWKNHGIDGWVKGERPWFYMSEAIGEKMAQLVGAGAHEVLATNSTTNNIHQTVRTLYEPTGERYRIMADDLNFPSDIYALQSVLDDYGYSDGMVKVSSEDGHLLDTERIINMMDESIAIMLLPSVLYRSGQVLEMQKITEASHDKGIIVGFDLCHSIGALPHQLKEWGVDFAVWCTYKHLSGGPGSVAGLYVHERHHHKSVSLKGWFGNNKETQFDMAHDFDRAADISQYQVGTPHIFSMAPLYGALGMFGEAGIGNVREKSLGLTDFMIAMIEDVLAGYDIDIVTPKAYESRGGHILIGHEKAAGINAALKSKGVIPDFRAPGYVRIAPVALYNSFEDVYHAVMILKEIMDDRLYDKFDNRRGVVA</sequence>
<evidence type="ECO:0000256" key="3">
    <source>
        <dbReference type="ARBA" id="ARBA00022898"/>
    </source>
</evidence>
<gene>
    <name evidence="4" type="primary">kynU</name>
    <name evidence="7" type="ORF">WN59_11370</name>
</gene>
<keyword evidence="3 4" id="KW-0663">Pyridoxal phosphate</keyword>
<dbReference type="STRING" id="1432562.WN59_11370"/>
<evidence type="ECO:0000256" key="4">
    <source>
        <dbReference type="HAMAP-Rule" id="MF_01970"/>
    </source>
</evidence>
<dbReference type="SUPFAM" id="SSF53383">
    <property type="entry name" value="PLP-dependent transferases"/>
    <property type="match status" value="1"/>
</dbReference>
<dbReference type="InterPro" id="IPR015421">
    <property type="entry name" value="PyrdxlP-dep_Trfase_major"/>
</dbReference>
<comment type="catalytic activity">
    <reaction evidence="6">
        <text>3-hydroxy-L-kynurenine + H2O = 3-hydroxyanthranilate + L-alanine + H(+)</text>
        <dbReference type="Rhea" id="RHEA:25143"/>
        <dbReference type="ChEBI" id="CHEBI:15377"/>
        <dbReference type="ChEBI" id="CHEBI:15378"/>
        <dbReference type="ChEBI" id="CHEBI:36559"/>
        <dbReference type="ChEBI" id="CHEBI:57972"/>
        <dbReference type="ChEBI" id="CHEBI:58125"/>
        <dbReference type="EC" id="3.7.1.3"/>
    </reaction>
</comment>
<proteinExistence type="inferred from homology"/>
<feature type="binding site" evidence="4">
    <location>
        <position position="260"/>
    </location>
    <ligand>
        <name>pyridoxal 5'-phosphate</name>
        <dbReference type="ChEBI" id="CHEBI:597326"/>
    </ligand>
</feature>
<protein>
    <recommendedName>
        <fullName evidence="4 5">Kynureninase</fullName>
        <ecNumber evidence="4 5">3.7.1.3</ecNumber>
    </recommendedName>
    <alternativeName>
        <fullName evidence="4">L-kynurenine hydrolase</fullName>
    </alternativeName>
</protein>
<comment type="cofactor">
    <cofactor evidence="4 6">
        <name>pyridoxal 5'-phosphate</name>
        <dbReference type="ChEBI" id="CHEBI:597326"/>
    </cofactor>
</comment>
<dbReference type="EMBL" id="LAYZ01000025">
    <property type="protein sequence ID" value="KKK33348.1"/>
    <property type="molecule type" value="Genomic_DNA"/>
</dbReference>
<dbReference type="PANTHER" id="PTHR14084:SF0">
    <property type="entry name" value="KYNURENINASE"/>
    <property type="match status" value="1"/>
</dbReference>
<dbReference type="PATRIC" id="fig|1432562.3.peg.2267"/>
<keyword evidence="2 4" id="KW-0378">Hydrolase</keyword>
<dbReference type="NCBIfam" id="TIGR01814">
    <property type="entry name" value="kynureninase"/>
    <property type="match status" value="1"/>
</dbReference>
<comment type="catalytic activity">
    <reaction evidence="4 6">
        <text>L-kynurenine + H2O = anthranilate + L-alanine + H(+)</text>
        <dbReference type="Rhea" id="RHEA:16813"/>
        <dbReference type="ChEBI" id="CHEBI:15377"/>
        <dbReference type="ChEBI" id="CHEBI:15378"/>
        <dbReference type="ChEBI" id="CHEBI:16567"/>
        <dbReference type="ChEBI" id="CHEBI:57959"/>
        <dbReference type="ChEBI" id="CHEBI:57972"/>
        <dbReference type="EC" id="3.7.1.3"/>
    </reaction>
</comment>
<keyword evidence="1 4" id="KW-0662">Pyridine nucleotide biosynthesis</keyword>
<dbReference type="UniPathway" id="UPA00253">
    <property type="reaction ID" value="UER00329"/>
</dbReference>
<keyword evidence="8" id="KW-1185">Reference proteome</keyword>
<dbReference type="EC" id="3.7.1.3" evidence="4 5"/>
<dbReference type="AlphaFoldDB" id="A0A0M2SGF4"/>
<feature type="binding site" evidence="4">
    <location>
        <position position="209"/>
    </location>
    <ligand>
        <name>pyridoxal 5'-phosphate</name>
        <dbReference type="ChEBI" id="CHEBI:597326"/>
    </ligand>
</feature>
<dbReference type="GO" id="GO:0019805">
    <property type="term" value="P:quinolinate biosynthetic process"/>
    <property type="evidence" value="ECO:0007669"/>
    <property type="project" value="UniProtKB-UniRule"/>
</dbReference>
<evidence type="ECO:0000313" key="7">
    <source>
        <dbReference type="EMBL" id="KKK33348.1"/>
    </source>
</evidence>
<evidence type="ECO:0000256" key="6">
    <source>
        <dbReference type="PIRNR" id="PIRNR038800"/>
    </source>
</evidence>
<dbReference type="Gene3D" id="3.90.1150.10">
    <property type="entry name" value="Aspartate Aminotransferase, domain 1"/>
    <property type="match status" value="1"/>
</dbReference>
<comment type="function">
    <text evidence="4 6">Catalyzes the cleavage of L-kynurenine (L-Kyn) and L-3-hydroxykynurenine (L-3OHKyn) into anthranilic acid (AA) and 3-hydroxyanthranilic acid (3-OHAA), respectively.</text>
</comment>
<evidence type="ECO:0000256" key="2">
    <source>
        <dbReference type="ARBA" id="ARBA00022801"/>
    </source>
</evidence>
<dbReference type="GO" id="GO:0097053">
    <property type="term" value="P:L-kynurenine catabolic process"/>
    <property type="evidence" value="ECO:0007669"/>
    <property type="project" value="UniProtKB-UniRule"/>
</dbReference>
<evidence type="ECO:0000256" key="1">
    <source>
        <dbReference type="ARBA" id="ARBA00022642"/>
    </source>
</evidence>
<dbReference type="HAMAP" id="MF_01970">
    <property type="entry name" value="Kynureninase"/>
    <property type="match status" value="1"/>
</dbReference>
<feature type="binding site" evidence="4">
    <location>
        <position position="288"/>
    </location>
    <ligand>
        <name>pyridoxal 5'-phosphate</name>
        <dbReference type="ChEBI" id="CHEBI:597326"/>
    </ligand>
</feature>